<dbReference type="Proteomes" id="UP001174932">
    <property type="component" value="Unassembled WGS sequence"/>
</dbReference>
<keyword evidence="9" id="KW-1185">Reference proteome</keyword>
<evidence type="ECO:0000256" key="5">
    <source>
        <dbReference type="ARBA" id="ARBA00023002"/>
    </source>
</evidence>
<evidence type="ECO:0000256" key="6">
    <source>
        <dbReference type="SAM" id="MobiDB-lite"/>
    </source>
</evidence>
<dbReference type="Pfam" id="PF00724">
    <property type="entry name" value="Oxidored_FMN"/>
    <property type="match status" value="1"/>
</dbReference>
<dbReference type="InterPro" id="IPR044152">
    <property type="entry name" value="YqjM-like"/>
</dbReference>
<sequence>MSALFSPARLGGLQLNNRIVVSPMCQYSARDGIAQPWHLIHIGNLMMSGAGLVIMEATGVDAQGRGTLGCLGLYSDAQEEALAELVRQVRPLSSAKIGIQLQHAGRKASTRSIAERWKGEPLPMDEGGWPVCGPSSEPFDKDWQVPQAMSHADIGRIIDSFAAAAVRADRAGFDLVEIHAAHGYLIHQFLSPLTNRREDAYGGSPENRMRLALEIATAVRAVWSQEKALGFRLTSTDWHEDGLTLDDAVVLAGKLKAIGIDYCVMSAGNIAPGIKIPPASPGHQVDFATRVGRETGLTVMAVGMIGQPKEAEAIIAEGRADFVAIGRAMLDDPRWGLHAAAALGVDVDYPPQYLRARPNNWTGYRHIHPETPHFQASRQADRPASMLWDRPDDGPQPATEEVVVSPKTSRL</sequence>
<dbReference type="SUPFAM" id="SSF51395">
    <property type="entry name" value="FMN-linked oxidoreductases"/>
    <property type="match status" value="1"/>
</dbReference>
<reference evidence="8" key="1">
    <citation type="journal article" date="2015" name="Int. J. Syst. Evol. Microbiol.">
        <title>Rhizobium alvei sp. nov., isolated from a freshwater river.</title>
        <authorList>
            <person name="Sheu S.Y."/>
            <person name="Huang H.W."/>
            <person name="Young C.C."/>
            <person name="Chen W.M."/>
        </authorList>
    </citation>
    <scope>NUCLEOTIDE SEQUENCE</scope>
    <source>
        <strain evidence="8">TNR-22</strain>
    </source>
</reference>
<gene>
    <name evidence="8" type="ORF">Q4481_14040</name>
</gene>
<evidence type="ECO:0000259" key="7">
    <source>
        <dbReference type="Pfam" id="PF00724"/>
    </source>
</evidence>
<proteinExistence type="predicted"/>
<evidence type="ECO:0000256" key="3">
    <source>
        <dbReference type="ARBA" id="ARBA00022643"/>
    </source>
</evidence>
<dbReference type="PANTHER" id="PTHR43303:SF4">
    <property type="entry name" value="NADPH DEHYDROGENASE C23G7.10C-RELATED"/>
    <property type="match status" value="1"/>
</dbReference>
<feature type="domain" description="NADH:flavin oxidoreductase/NADH oxidase N-terminal" evidence="7">
    <location>
        <begin position="4"/>
        <end position="338"/>
    </location>
</feature>
<reference evidence="8" key="2">
    <citation type="submission" date="2023-07" db="EMBL/GenBank/DDBJ databases">
        <authorList>
            <person name="Shen H."/>
        </authorList>
    </citation>
    <scope>NUCLEOTIDE SEQUENCE</scope>
    <source>
        <strain evidence="8">TNR-22</strain>
    </source>
</reference>
<feature type="region of interest" description="Disordered" evidence="6">
    <location>
        <begin position="372"/>
        <end position="411"/>
    </location>
</feature>
<keyword evidence="5" id="KW-0560">Oxidoreductase</keyword>
<dbReference type="RefSeq" id="WP_304377019.1">
    <property type="nucleotide sequence ID" value="NZ_JAUOZU010000009.1"/>
</dbReference>
<name>A0ABT8YMY3_9HYPH</name>
<evidence type="ECO:0000313" key="9">
    <source>
        <dbReference type="Proteomes" id="UP001174932"/>
    </source>
</evidence>
<dbReference type="InterPro" id="IPR001155">
    <property type="entry name" value="OxRdtase_FMN_N"/>
</dbReference>
<evidence type="ECO:0000256" key="1">
    <source>
        <dbReference type="ARBA" id="ARBA00001917"/>
    </source>
</evidence>
<evidence type="ECO:0000256" key="4">
    <source>
        <dbReference type="ARBA" id="ARBA00022857"/>
    </source>
</evidence>
<comment type="caution">
    <text evidence="8">The sequence shown here is derived from an EMBL/GenBank/DDBJ whole genome shotgun (WGS) entry which is preliminary data.</text>
</comment>
<dbReference type="InterPro" id="IPR013785">
    <property type="entry name" value="Aldolase_TIM"/>
</dbReference>
<evidence type="ECO:0000313" key="8">
    <source>
        <dbReference type="EMBL" id="MDO6965085.1"/>
    </source>
</evidence>
<dbReference type="PANTHER" id="PTHR43303">
    <property type="entry name" value="NADPH DEHYDROGENASE C23G7.10C-RELATED"/>
    <property type="match status" value="1"/>
</dbReference>
<protein>
    <submittedName>
        <fullName evidence="8">NADH:flavin oxidoreductase/NADH oxidase</fullName>
    </submittedName>
</protein>
<accession>A0ABT8YMY3</accession>
<dbReference type="EMBL" id="JAUOZU010000009">
    <property type="protein sequence ID" value="MDO6965085.1"/>
    <property type="molecule type" value="Genomic_DNA"/>
</dbReference>
<comment type="cofactor">
    <cofactor evidence="1">
        <name>FMN</name>
        <dbReference type="ChEBI" id="CHEBI:58210"/>
    </cofactor>
</comment>
<dbReference type="CDD" id="cd02932">
    <property type="entry name" value="OYE_YqiM_FMN"/>
    <property type="match status" value="1"/>
</dbReference>
<keyword evidence="3" id="KW-0288">FMN</keyword>
<keyword evidence="2" id="KW-0285">Flavoprotein</keyword>
<organism evidence="8 9">
    <name type="scientific">Rhizobium alvei</name>
    <dbReference type="NCBI Taxonomy" id="1132659"/>
    <lineage>
        <taxon>Bacteria</taxon>
        <taxon>Pseudomonadati</taxon>
        <taxon>Pseudomonadota</taxon>
        <taxon>Alphaproteobacteria</taxon>
        <taxon>Hyphomicrobiales</taxon>
        <taxon>Rhizobiaceae</taxon>
        <taxon>Rhizobium/Agrobacterium group</taxon>
        <taxon>Rhizobium</taxon>
    </lineage>
</organism>
<keyword evidence="4" id="KW-0521">NADP</keyword>
<evidence type="ECO:0000256" key="2">
    <source>
        <dbReference type="ARBA" id="ARBA00022630"/>
    </source>
</evidence>
<dbReference type="Gene3D" id="3.20.20.70">
    <property type="entry name" value="Aldolase class I"/>
    <property type="match status" value="1"/>
</dbReference>